<organism evidence="9 10">
    <name type="scientific">Carpinus fangiana</name>
    <dbReference type="NCBI Taxonomy" id="176857"/>
    <lineage>
        <taxon>Eukaryota</taxon>
        <taxon>Viridiplantae</taxon>
        <taxon>Streptophyta</taxon>
        <taxon>Embryophyta</taxon>
        <taxon>Tracheophyta</taxon>
        <taxon>Spermatophyta</taxon>
        <taxon>Magnoliopsida</taxon>
        <taxon>eudicotyledons</taxon>
        <taxon>Gunneridae</taxon>
        <taxon>Pentapetalae</taxon>
        <taxon>rosids</taxon>
        <taxon>fabids</taxon>
        <taxon>Fagales</taxon>
        <taxon>Betulaceae</taxon>
        <taxon>Carpinus</taxon>
    </lineage>
</organism>
<dbReference type="InterPro" id="IPR032675">
    <property type="entry name" value="LRR_dom_sf"/>
</dbReference>
<keyword evidence="4 8" id="KW-1133">Transmembrane helix</keyword>
<keyword evidence="6" id="KW-0675">Receptor</keyword>
<feature type="transmembrane region" description="Helical" evidence="8">
    <location>
        <begin position="92"/>
        <end position="115"/>
    </location>
</feature>
<comment type="subcellular location">
    <subcellularLocation>
        <location evidence="1">Membrane</location>
        <topology evidence="1">Single-pass type I membrane protein</topology>
    </subcellularLocation>
</comment>
<dbReference type="Pfam" id="PF00560">
    <property type="entry name" value="LRR_1"/>
    <property type="match status" value="1"/>
</dbReference>
<evidence type="ECO:0000256" key="8">
    <source>
        <dbReference type="SAM" id="Phobius"/>
    </source>
</evidence>
<keyword evidence="10" id="KW-1185">Reference proteome</keyword>
<evidence type="ECO:0000313" key="9">
    <source>
        <dbReference type="EMBL" id="KAE8055800.1"/>
    </source>
</evidence>
<sequence>MESLDLSHNKLSGIIPYELVGLTSLSTFSVANNHLSGRIPFERQFSTFGTQSYDDNPDLCGIPLPRNCSTTNKLEPKHEDEKEETRIIDSPLFFYAFVTVPYAFGFWVFFGILIINKNWRHIYFRAVDKYIGSCFEMLSKY</sequence>
<protein>
    <submittedName>
        <fullName evidence="9">Uncharacterized protein</fullName>
    </submittedName>
</protein>
<evidence type="ECO:0000313" key="10">
    <source>
        <dbReference type="Proteomes" id="UP000327013"/>
    </source>
</evidence>
<dbReference type="Proteomes" id="UP000327013">
    <property type="component" value="Chromosome 5"/>
</dbReference>
<keyword evidence="2 8" id="KW-0812">Transmembrane</keyword>
<evidence type="ECO:0000256" key="5">
    <source>
        <dbReference type="ARBA" id="ARBA00023136"/>
    </source>
</evidence>
<keyword evidence="5 8" id="KW-0472">Membrane</keyword>
<evidence type="ECO:0000256" key="6">
    <source>
        <dbReference type="ARBA" id="ARBA00023170"/>
    </source>
</evidence>
<name>A0A5N6R497_9ROSI</name>
<dbReference type="OrthoDB" id="544346at2759"/>
<dbReference type="InterPro" id="IPR046956">
    <property type="entry name" value="RLP23-like"/>
</dbReference>
<dbReference type="PANTHER" id="PTHR48063:SF112">
    <property type="entry name" value="RECEPTOR LIKE PROTEIN 30-LIKE"/>
    <property type="match status" value="1"/>
</dbReference>
<dbReference type="PANTHER" id="PTHR48063">
    <property type="entry name" value="LRR RECEPTOR-LIKE KINASE"/>
    <property type="match status" value="1"/>
</dbReference>
<reference evidence="9 10" key="1">
    <citation type="submission" date="2019-06" db="EMBL/GenBank/DDBJ databases">
        <title>A chromosomal-level reference genome of Carpinus fangiana (Coryloideae, Betulaceae).</title>
        <authorList>
            <person name="Yang X."/>
            <person name="Wang Z."/>
            <person name="Zhang L."/>
            <person name="Hao G."/>
            <person name="Liu J."/>
            <person name="Yang Y."/>
        </authorList>
    </citation>
    <scope>NUCLEOTIDE SEQUENCE [LARGE SCALE GENOMIC DNA]</scope>
    <source>
        <strain evidence="9">Cfa_2016G</strain>
        <tissue evidence="9">Leaf</tissue>
    </source>
</reference>
<dbReference type="AlphaFoldDB" id="A0A5N6R497"/>
<dbReference type="GO" id="GO:0016020">
    <property type="term" value="C:membrane"/>
    <property type="evidence" value="ECO:0007669"/>
    <property type="project" value="UniProtKB-SubCell"/>
</dbReference>
<dbReference type="SUPFAM" id="SSF52058">
    <property type="entry name" value="L domain-like"/>
    <property type="match status" value="1"/>
</dbReference>
<evidence type="ECO:0000256" key="3">
    <source>
        <dbReference type="ARBA" id="ARBA00022729"/>
    </source>
</evidence>
<dbReference type="InterPro" id="IPR001611">
    <property type="entry name" value="Leu-rich_rpt"/>
</dbReference>
<keyword evidence="3" id="KW-0732">Signal</keyword>
<gene>
    <name evidence="9" type="ORF">FH972_012621</name>
</gene>
<evidence type="ECO:0000256" key="4">
    <source>
        <dbReference type="ARBA" id="ARBA00022989"/>
    </source>
</evidence>
<proteinExistence type="predicted"/>
<evidence type="ECO:0000256" key="7">
    <source>
        <dbReference type="ARBA" id="ARBA00023180"/>
    </source>
</evidence>
<evidence type="ECO:0000256" key="1">
    <source>
        <dbReference type="ARBA" id="ARBA00004479"/>
    </source>
</evidence>
<evidence type="ECO:0000256" key="2">
    <source>
        <dbReference type="ARBA" id="ARBA00022692"/>
    </source>
</evidence>
<dbReference type="EMBL" id="CM017325">
    <property type="protein sequence ID" value="KAE8055800.1"/>
    <property type="molecule type" value="Genomic_DNA"/>
</dbReference>
<dbReference type="Gene3D" id="3.80.10.10">
    <property type="entry name" value="Ribonuclease Inhibitor"/>
    <property type="match status" value="1"/>
</dbReference>
<accession>A0A5N6R497</accession>
<keyword evidence="7" id="KW-0325">Glycoprotein</keyword>